<dbReference type="SUPFAM" id="SSF88659">
    <property type="entry name" value="Sigma3 and sigma4 domains of RNA polymerase sigma factors"/>
    <property type="match status" value="1"/>
</dbReference>
<dbReference type="EMBL" id="DSLL01000019">
    <property type="protein sequence ID" value="HEH30984.1"/>
    <property type="molecule type" value="Genomic_DNA"/>
</dbReference>
<feature type="domain" description="HTH bat-type" evidence="1">
    <location>
        <begin position="41"/>
        <end position="93"/>
    </location>
</feature>
<dbReference type="Gene3D" id="1.10.10.10">
    <property type="entry name" value="Winged helix-like DNA-binding domain superfamily/Winged helix DNA-binding domain"/>
    <property type="match status" value="1"/>
</dbReference>
<proteinExistence type="predicted"/>
<evidence type="ECO:0000259" key="1">
    <source>
        <dbReference type="Pfam" id="PF04967"/>
    </source>
</evidence>
<reference evidence="2" key="1">
    <citation type="journal article" date="2020" name="mSystems">
        <title>Genome- and Community-Level Interaction Insights into Carbon Utilization and Element Cycling Functions of Hydrothermarchaeota in Hydrothermal Sediment.</title>
        <authorList>
            <person name="Zhou Z."/>
            <person name="Liu Y."/>
            <person name="Xu W."/>
            <person name="Pan J."/>
            <person name="Luo Z.H."/>
            <person name="Li M."/>
        </authorList>
    </citation>
    <scope>NUCLEOTIDE SEQUENCE [LARGE SCALE GENOMIC DNA]</scope>
    <source>
        <strain evidence="2">SpSt-27</strain>
    </source>
</reference>
<dbReference type="PANTHER" id="PTHR34236:SF1">
    <property type="entry name" value="DIMETHYL SULFOXIDE REDUCTASE TRANSCRIPTIONAL ACTIVATOR"/>
    <property type="match status" value="1"/>
</dbReference>
<evidence type="ECO:0000313" key="2">
    <source>
        <dbReference type="EMBL" id="HEH30984.1"/>
    </source>
</evidence>
<dbReference type="InterPro" id="IPR013324">
    <property type="entry name" value="RNA_pol_sigma_r3/r4-like"/>
</dbReference>
<dbReference type="InterPro" id="IPR007050">
    <property type="entry name" value="HTH_bacterioopsin"/>
</dbReference>
<accession>A0A7J2TA13</accession>
<organism evidence="2">
    <name type="scientific">Ignisphaera aggregans</name>
    <dbReference type="NCBI Taxonomy" id="334771"/>
    <lineage>
        <taxon>Archaea</taxon>
        <taxon>Thermoproteota</taxon>
        <taxon>Thermoprotei</taxon>
        <taxon>Desulfurococcales</taxon>
        <taxon>Desulfurococcaceae</taxon>
        <taxon>Ignisphaera</taxon>
    </lineage>
</organism>
<dbReference type="Pfam" id="PF04967">
    <property type="entry name" value="HTH_10"/>
    <property type="match status" value="1"/>
</dbReference>
<protein>
    <recommendedName>
        <fullName evidence="1">HTH bat-type domain-containing protein</fullName>
    </recommendedName>
</protein>
<dbReference type="InterPro" id="IPR036388">
    <property type="entry name" value="WH-like_DNA-bd_sf"/>
</dbReference>
<gene>
    <name evidence="2" type="ORF">ENP99_02575</name>
</gene>
<sequence>MEHIKQYYGDDNVEHILIDTIEKFSLILLRESLLNIVLDKLTPAEQKVLREAFRTGYFEYPKSAGQHEIGFTLGLSKVTISIHLRKAFRKIVKDFVQLIE</sequence>
<comment type="caution">
    <text evidence="2">The sequence shown here is derived from an EMBL/GenBank/DDBJ whole genome shotgun (WGS) entry which is preliminary data.</text>
</comment>
<name>A0A7J2TA13_9CREN</name>
<dbReference type="AlphaFoldDB" id="A0A7J2TA13"/>
<dbReference type="PANTHER" id="PTHR34236">
    <property type="entry name" value="DIMETHYL SULFOXIDE REDUCTASE TRANSCRIPTIONAL ACTIVATOR"/>
    <property type="match status" value="1"/>
</dbReference>